<dbReference type="Gene3D" id="3.30.70.270">
    <property type="match status" value="2"/>
</dbReference>
<dbReference type="CDD" id="cd01647">
    <property type="entry name" value="RT_LTR"/>
    <property type="match status" value="1"/>
</dbReference>
<feature type="region of interest" description="Disordered" evidence="2">
    <location>
        <begin position="200"/>
        <end position="257"/>
    </location>
</feature>
<accession>A0A2P4XBR6</accession>
<evidence type="ECO:0000256" key="2">
    <source>
        <dbReference type="SAM" id="MobiDB-lite"/>
    </source>
</evidence>
<dbReference type="GO" id="GO:0003824">
    <property type="term" value="F:catalytic activity"/>
    <property type="evidence" value="ECO:0007669"/>
    <property type="project" value="UniProtKB-KW"/>
</dbReference>
<dbReference type="FunFam" id="3.30.70.270:FF:000020">
    <property type="entry name" value="Transposon Tf2-6 polyprotein-like Protein"/>
    <property type="match status" value="1"/>
</dbReference>
<dbReference type="GO" id="GO:0003676">
    <property type="term" value="F:nucleic acid binding"/>
    <property type="evidence" value="ECO:0007669"/>
    <property type="project" value="InterPro"/>
</dbReference>
<dbReference type="Pfam" id="PF17921">
    <property type="entry name" value="Integrase_H2C2"/>
    <property type="match status" value="1"/>
</dbReference>
<keyword evidence="1" id="KW-0511">Multifunctional enzyme</keyword>
<dbReference type="Pfam" id="PF00078">
    <property type="entry name" value="RVT_1"/>
    <property type="match status" value="1"/>
</dbReference>
<dbReference type="InterPro" id="IPR036397">
    <property type="entry name" value="RNaseH_sf"/>
</dbReference>
<dbReference type="Proteomes" id="UP000237271">
    <property type="component" value="Unassembled WGS sequence"/>
</dbReference>
<evidence type="ECO:0000259" key="4">
    <source>
        <dbReference type="PROSITE" id="PS50994"/>
    </source>
</evidence>
<dbReference type="InterPro" id="IPR043502">
    <property type="entry name" value="DNA/RNA_pol_sf"/>
</dbReference>
<sequence length="1219" mass="139385">MADDLKPDPVTLTYYVPIGNEEDEDRVKITITTFGSGDTVEWLTWLKSFERLIRLKGWGEDGPTLFLNARIVLRDMALDIFNAAARGVQGATPENFNTVMMQVAREFLVQDAREYLIDMIRNRRKTRDVSVTNHLASMRQLATLVTTLPENDAPPSEKSLMYHFRKSMPLEWQTKYEESGREAATLSELARYFTRLEMNSERKEARAQPARKEGARTTNPPKQQRGKPKVSAKPLKPATGKWCSHHRTNTHSDEECHYQQKKRVEELKLLRGASKTLIDSAVLDRRQRENIVEVSSSFRLPSGSLTSHGTLQVQLQLTEFGENRKIKWNCAVAAQLPYGLIIGRDLIGHLGFVLDFKSKEFIWDGVRVPMRSRDGQSVGEQIETLLASAPHHEESSIALAERRQMEILDADYKKEPLEEHVPDYLSESEQVDLLKLLTKFEPTLTGDNEERNRATGEAENHRKVRRSPWAAPAFIIPKANKTVRTLCDLRRLNAQLDRHPWPLPKINELFRSIPRFVLVTVMDLNMGYYAIHLTYKSSLLTAFILPFGKYIWLRLPMGISTAPDHFQARIDKLLGDLPCVRCYLDAVLVVTETSFAEHLQQLEVVLQRLEGAGLTVNVKKGKFAAKEANYLGYRMTTEGISPQPEKIQAIQRISPPSNKKELRRFIGLVNYYRDVWPQRAHLLAPLTRLTSKLVPWEWNTEHQTAFDQLKASMQRSTLLHFPDYNLPFEIYTDALSYQLGGVVSQDGKPLAFYSRKLTAAQKNYSVMEQELLSIVEILKEFRTMLFGQRITVFTDHKNLSCSNFTSGRVMRWRLIIEEFGPLIRYIKGADNTAADALSRLPQTTGHDDGDQECNVLHEQFYPLTHEQLAQAQREDETLQTAVAQKPQLFQSKSFGNYTVLQSKAGQLIIPVALRSAVMNFYHESLLHPGMNRMFLTMSNAVYWSGMRRAVEAYVRVCATCQKWKHSPKQYGHLPEKIHGRERWTDVAVDEIGPYSYSDEPNAPKLYALTIIELATHWIEIAPVPDATAKSAAMALDEQFVGKEFQEMLESYGVKSKPTTVKNPQANAVLERVHQVIGNMVRTTRLDQQLWTEVLPSVAFAIRATVHTTLRASPAQLVFQRDMIADTVFTAHWATIYSRQQRQTRENERENRARLNHSYKVGDLVLLLKSIRNLPKLAQPTEGPFPITSVHSNGTLTVDRGNYEETINFRRVKPYFRDQA</sequence>
<reference evidence="5 6" key="1">
    <citation type="journal article" date="2017" name="Genome Biol. Evol.">
        <title>Phytophthora megakarya and P. palmivora, closely related causal agents of cacao black pod rot, underwent increases in genome sizes and gene numbers by different mechanisms.</title>
        <authorList>
            <person name="Ali S.S."/>
            <person name="Shao J."/>
            <person name="Lary D.J."/>
            <person name="Kronmiller B."/>
            <person name="Shen D."/>
            <person name="Strem M.D."/>
            <person name="Amoako-Attah I."/>
            <person name="Akrofi A.Y."/>
            <person name="Begoude B.A."/>
            <person name="Ten Hoopen G.M."/>
            <person name="Coulibaly K."/>
            <person name="Kebe B.I."/>
            <person name="Melnick R.L."/>
            <person name="Guiltinan M.J."/>
            <person name="Tyler B.M."/>
            <person name="Meinhardt L.W."/>
            <person name="Bailey B.A."/>
        </authorList>
    </citation>
    <scope>NUCLEOTIDE SEQUENCE [LARGE SCALE GENOMIC DNA]</scope>
    <source>
        <strain evidence="6">sbr112.9</strain>
    </source>
</reference>
<dbReference type="InterPro" id="IPR041577">
    <property type="entry name" value="RT_RNaseH_2"/>
</dbReference>
<dbReference type="PROSITE" id="PS50878">
    <property type="entry name" value="RT_POL"/>
    <property type="match status" value="1"/>
</dbReference>
<dbReference type="SUPFAM" id="SSF56672">
    <property type="entry name" value="DNA/RNA polymerases"/>
    <property type="match status" value="1"/>
</dbReference>
<evidence type="ECO:0000313" key="5">
    <source>
        <dbReference type="EMBL" id="POM62990.1"/>
    </source>
</evidence>
<dbReference type="InterPro" id="IPR012337">
    <property type="entry name" value="RNaseH-like_sf"/>
</dbReference>
<dbReference type="InterPro" id="IPR001584">
    <property type="entry name" value="Integrase_cat-core"/>
</dbReference>
<dbReference type="InterPro" id="IPR041588">
    <property type="entry name" value="Integrase_H2C2"/>
</dbReference>
<feature type="compositionally biased region" description="Basic and acidic residues" evidence="2">
    <location>
        <begin position="200"/>
        <end position="215"/>
    </location>
</feature>
<dbReference type="CDD" id="cd09274">
    <property type="entry name" value="RNase_HI_RT_Ty3"/>
    <property type="match status" value="1"/>
</dbReference>
<dbReference type="GO" id="GO:0015074">
    <property type="term" value="P:DNA integration"/>
    <property type="evidence" value="ECO:0007669"/>
    <property type="project" value="InterPro"/>
</dbReference>
<evidence type="ECO:0000256" key="1">
    <source>
        <dbReference type="ARBA" id="ARBA00023268"/>
    </source>
</evidence>
<organism evidence="5 6">
    <name type="scientific">Phytophthora palmivora</name>
    <dbReference type="NCBI Taxonomy" id="4796"/>
    <lineage>
        <taxon>Eukaryota</taxon>
        <taxon>Sar</taxon>
        <taxon>Stramenopiles</taxon>
        <taxon>Oomycota</taxon>
        <taxon>Peronosporomycetes</taxon>
        <taxon>Peronosporales</taxon>
        <taxon>Peronosporaceae</taxon>
        <taxon>Phytophthora</taxon>
    </lineage>
</organism>
<gene>
    <name evidence="5" type="ORF">PHPALM_27787</name>
</gene>
<dbReference type="PANTHER" id="PTHR37984:SF5">
    <property type="entry name" value="PROTEIN NYNRIN-LIKE"/>
    <property type="match status" value="1"/>
</dbReference>
<dbReference type="AlphaFoldDB" id="A0A2P4XBR6"/>
<dbReference type="PROSITE" id="PS50994">
    <property type="entry name" value="INTEGRASE"/>
    <property type="match status" value="1"/>
</dbReference>
<name>A0A2P4XBR6_9STRA</name>
<dbReference type="InterPro" id="IPR043128">
    <property type="entry name" value="Rev_trsase/Diguanyl_cyclase"/>
</dbReference>
<dbReference type="InterPro" id="IPR050951">
    <property type="entry name" value="Retrovirus_Pol_polyprotein"/>
</dbReference>
<dbReference type="Gene3D" id="3.10.10.10">
    <property type="entry name" value="HIV Type 1 Reverse Transcriptase, subunit A, domain 1"/>
    <property type="match status" value="1"/>
</dbReference>
<dbReference type="Gene3D" id="3.30.420.10">
    <property type="entry name" value="Ribonuclease H-like superfamily/Ribonuclease H"/>
    <property type="match status" value="1"/>
</dbReference>
<dbReference type="Pfam" id="PF17919">
    <property type="entry name" value="RT_RNaseH_2"/>
    <property type="match status" value="1"/>
</dbReference>
<feature type="domain" description="Integrase catalytic" evidence="4">
    <location>
        <begin position="963"/>
        <end position="1121"/>
    </location>
</feature>
<dbReference type="PANTHER" id="PTHR37984">
    <property type="entry name" value="PROTEIN CBG26694"/>
    <property type="match status" value="1"/>
</dbReference>
<dbReference type="OrthoDB" id="127039at2759"/>
<dbReference type="EMBL" id="NCKW01015475">
    <property type="protein sequence ID" value="POM62990.1"/>
    <property type="molecule type" value="Genomic_DNA"/>
</dbReference>
<feature type="domain" description="Reverse transcriptase" evidence="3">
    <location>
        <begin position="457"/>
        <end position="635"/>
    </location>
</feature>
<dbReference type="Gene3D" id="1.10.340.70">
    <property type="match status" value="1"/>
</dbReference>
<comment type="caution">
    <text evidence="5">The sequence shown here is derived from an EMBL/GenBank/DDBJ whole genome shotgun (WGS) entry which is preliminary data.</text>
</comment>
<proteinExistence type="predicted"/>
<dbReference type="SUPFAM" id="SSF53098">
    <property type="entry name" value="Ribonuclease H-like"/>
    <property type="match status" value="1"/>
</dbReference>
<keyword evidence="6" id="KW-1185">Reference proteome</keyword>
<evidence type="ECO:0000313" key="6">
    <source>
        <dbReference type="Proteomes" id="UP000237271"/>
    </source>
</evidence>
<protein>
    <submittedName>
        <fullName evidence="5">Retrovirus Polyprotein</fullName>
    </submittedName>
</protein>
<dbReference type="InterPro" id="IPR000477">
    <property type="entry name" value="RT_dom"/>
</dbReference>
<evidence type="ECO:0000259" key="3">
    <source>
        <dbReference type="PROSITE" id="PS50878"/>
    </source>
</evidence>